<evidence type="ECO:0000313" key="4">
    <source>
        <dbReference type="EMBL" id="VAV98187.1"/>
    </source>
</evidence>
<dbReference type="PANTHER" id="PTHR12526">
    <property type="entry name" value="GLYCOSYLTRANSFERASE"/>
    <property type="match status" value="1"/>
</dbReference>
<accession>A0A3B0S0F2</accession>
<dbReference type="EMBL" id="UOEH01000246">
    <property type="protein sequence ID" value="VAV98187.1"/>
    <property type="molecule type" value="Genomic_DNA"/>
</dbReference>
<evidence type="ECO:0000256" key="2">
    <source>
        <dbReference type="ARBA" id="ARBA00022679"/>
    </source>
</evidence>
<dbReference type="Gene3D" id="3.40.50.2000">
    <property type="entry name" value="Glycogen Phosphorylase B"/>
    <property type="match status" value="2"/>
</dbReference>
<gene>
    <name evidence="4" type="ORF">MNBD_ALPHA05-1874</name>
</gene>
<feature type="domain" description="Glycosyl transferase family 1" evidence="3">
    <location>
        <begin position="60"/>
        <end position="219"/>
    </location>
</feature>
<dbReference type="Pfam" id="PF00534">
    <property type="entry name" value="Glycos_transf_1"/>
    <property type="match status" value="1"/>
</dbReference>
<keyword evidence="2 4" id="KW-0808">Transferase</keyword>
<dbReference type="PANTHER" id="PTHR12526:SF510">
    <property type="entry name" value="D-INOSITOL 3-PHOSPHATE GLYCOSYLTRANSFERASE"/>
    <property type="match status" value="1"/>
</dbReference>
<name>A0A3B0S0F2_9ZZZZ</name>
<dbReference type="GO" id="GO:0016757">
    <property type="term" value="F:glycosyltransferase activity"/>
    <property type="evidence" value="ECO:0007669"/>
    <property type="project" value="UniProtKB-KW"/>
</dbReference>
<evidence type="ECO:0000256" key="1">
    <source>
        <dbReference type="ARBA" id="ARBA00022676"/>
    </source>
</evidence>
<dbReference type="AlphaFoldDB" id="A0A3B0S0F2"/>
<reference evidence="4" key="1">
    <citation type="submission" date="2018-06" db="EMBL/GenBank/DDBJ databases">
        <authorList>
            <person name="Zhirakovskaya E."/>
        </authorList>
    </citation>
    <scope>NUCLEOTIDE SEQUENCE</scope>
</reference>
<proteinExistence type="predicted"/>
<dbReference type="InterPro" id="IPR001296">
    <property type="entry name" value="Glyco_trans_1"/>
</dbReference>
<dbReference type="SUPFAM" id="SSF53756">
    <property type="entry name" value="UDP-Glycosyltransferase/glycogen phosphorylase"/>
    <property type="match status" value="1"/>
</dbReference>
<protein>
    <submittedName>
        <fullName evidence="4">Glycosyltransferase</fullName>
    </submittedName>
</protein>
<keyword evidence="1" id="KW-0328">Glycosyltransferase</keyword>
<evidence type="ECO:0000259" key="3">
    <source>
        <dbReference type="Pfam" id="PF00534"/>
    </source>
</evidence>
<sequence>MARKSEAAIWRAADMVLPVTHVLAAKLRAAGVADEKITVIQNGASEEFLSPHDGGAVRARYNIEGKLILGFSGFVRDWHGVDRVVRAIAKHNRPDLHLLLVGDGPARAGLEALARELGIASQLTITGVVQRSEMPDHIAAFDIALQPAVTDYASPLKLFEYMALAKPILAPASANICEVLKDKEDAALFAEQDGANFNNALDVLIADEGLRARLGAAARASLVRQDLTWAGNARRVEKIAQMLLDDRLTGDKV</sequence>
<organism evidence="4">
    <name type="scientific">hydrothermal vent metagenome</name>
    <dbReference type="NCBI Taxonomy" id="652676"/>
    <lineage>
        <taxon>unclassified sequences</taxon>
        <taxon>metagenomes</taxon>
        <taxon>ecological metagenomes</taxon>
    </lineage>
</organism>